<dbReference type="EMBL" id="JAAAUY010000980">
    <property type="protein sequence ID" value="KAF9325087.1"/>
    <property type="molecule type" value="Genomic_DNA"/>
</dbReference>
<comment type="caution">
    <text evidence="1">The sequence shown here is derived from an EMBL/GenBank/DDBJ whole genome shotgun (WGS) entry which is preliminary data.</text>
</comment>
<feature type="non-terminal residue" evidence="1">
    <location>
        <position position="68"/>
    </location>
</feature>
<protein>
    <submittedName>
        <fullName evidence="1">Uncharacterized protein</fullName>
    </submittedName>
</protein>
<dbReference type="AlphaFoldDB" id="A0A9P5SES3"/>
<gene>
    <name evidence="1" type="ORF">BG006_011418</name>
</gene>
<proteinExistence type="predicted"/>
<evidence type="ECO:0000313" key="1">
    <source>
        <dbReference type="EMBL" id="KAF9325087.1"/>
    </source>
</evidence>
<dbReference type="Proteomes" id="UP000696485">
    <property type="component" value="Unassembled WGS sequence"/>
</dbReference>
<organism evidence="1 2">
    <name type="scientific">Podila minutissima</name>
    <dbReference type="NCBI Taxonomy" id="64525"/>
    <lineage>
        <taxon>Eukaryota</taxon>
        <taxon>Fungi</taxon>
        <taxon>Fungi incertae sedis</taxon>
        <taxon>Mucoromycota</taxon>
        <taxon>Mortierellomycotina</taxon>
        <taxon>Mortierellomycetes</taxon>
        <taxon>Mortierellales</taxon>
        <taxon>Mortierellaceae</taxon>
        <taxon>Podila</taxon>
    </lineage>
</organism>
<sequence>MRPQRLQRSSGKLGTMQKESVTWGLNFAWKIVACCTTWTEILFTSIIMMTTHQSTGDCVISSVVGILK</sequence>
<keyword evidence="2" id="KW-1185">Reference proteome</keyword>
<name>A0A9P5SES3_9FUNG</name>
<accession>A0A9P5SES3</accession>
<reference evidence="1" key="1">
    <citation type="journal article" date="2020" name="Fungal Divers.">
        <title>Resolving the Mortierellaceae phylogeny through synthesis of multi-gene phylogenetics and phylogenomics.</title>
        <authorList>
            <person name="Vandepol N."/>
            <person name="Liber J."/>
            <person name="Desiro A."/>
            <person name="Na H."/>
            <person name="Kennedy M."/>
            <person name="Barry K."/>
            <person name="Grigoriev I.V."/>
            <person name="Miller A.N."/>
            <person name="O'Donnell K."/>
            <person name="Stajich J.E."/>
            <person name="Bonito G."/>
        </authorList>
    </citation>
    <scope>NUCLEOTIDE SEQUENCE</scope>
    <source>
        <strain evidence="1">NVP1</strain>
    </source>
</reference>
<evidence type="ECO:0000313" key="2">
    <source>
        <dbReference type="Proteomes" id="UP000696485"/>
    </source>
</evidence>